<organism evidence="1">
    <name type="scientific">Nothobranchius korthausae</name>
    <dbReference type="NCBI Taxonomy" id="1143690"/>
    <lineage>
        <taxon>Eukaryota</taxon>
        <taxon>Metazoa</taxon>
        <taxon>Chordata</taxon>
        <taxon>Craniata</taxon>
        <taxon>Vertebrata</taxon>
        <taxon>Euteleostomi</taxon>
        <taxon>Actinopterygii</taxon>
        <taxon>Neopterygii</taxon>
        <taxon>Teleostei</taxon>
        <taxon>Neoteleostei</taxon>
        <taxon>Acanthomorphata</taxon>
        <taxon>Ovalentaria</taxon>
        <taxon>Atherinomorphae</taxon>
        <taxon>Cyprinodontiformes</taxon>
        <taxon>Nothobranchiidae</taxon>
        <taxon>Nothobranchius</taxon>
    </lineage>
</organism>
<evidence type="ECO:0000313" key="1">
    <source>
        <dbReference type="EMBL" id="SBQ50677.1"/>
    </source>
</evidence>
<accession>A0A1A8EUZ0</accession>
<feature type="non-terminal residue" evidence="1">
    <location>
        <position position="56"/>
    </location>
</feature>
<reference evidence="1" key="2">
    <citation type="submission" date="2016-06" db="EMBL/GenBank/DDBJ databases">
        <title>The genome of a short-lived fish provides insights into sex chromosome evolution and the genetic control of aging.</title>
        <authorList>
            <person name="Reichwald K."/>
            <person name="Felder M."/>
            <person name="Petzold A."/>
            <person name="Koch P."/>
            <person name="Groth M."/>
            <person name="Platzer M."/>
        </authorList>
    </citation>
    <scope>NUCLEOTIDE SEQUENCE</scope>
    <source>
        <tissue evidence="1">Brain</tissue>
    </source>
</reference>
<proteinExistence type="predicted"/>
<gene>
    <name evidence="1" type="primary">OLA.23920</name>
</gene>
<name>A0A1A8EUZ0_9TELE</name>
<feature type="non-terminal residue" evidence="1">
    <location>
        <position position="1"/>
    </location>
</feature>
<sequence length="56" mass="6250">FEQKQTWPDQQILLSNLQKVLALRSGDRVVPLPAEKWPWHGAHATLWTGLSSLSGG</sequence>
<reference evidence="1" key="1">
    <citation type="submission" date="2016-05" db="EMBL/GenBank/DDBJ databases">
        <authorList>
            <person name="Lavstsen T."/>
            <person name="Jespersen J.S."/>
        </authorList>
    </citation>
    <scope>NUCLEOTIDE SEQUENCE</scope>
    <source>
        <tissue evidence="1">Brain</tissue>
    </source>
</reference>
<protein>
    <submittedName>
        <fullName evidence="1">Receptor (Chemosensory) transporter protein 2</fullName>
    </submittedName>
</protein>
<dbReference type="EMBL" id="HAEB01004150">
    <property type="protein sequence ID" value="SBQ50677.1"/>
    <property type="molecule type" value="Transcribed_RNA"/>
</dbReference>
<keyword evidence="1" id="KW-0675">Receptor</keyword>
<dbReference type="AlphaFoldDB" id="A0A1A8EUZ0"/>